<evidence type="ECO:0000256" key="13">
    <source>
        <dbReference type="SAM" id="Phobius"/>
    </source>
</evidence>
<dbReference type="Gene3D" id="1.20.950.20">
    <property type="entry name" value="Transmembrane di-heme cytochromes, Chain C"/>
    <property type="match status" value="1"/>
</dbReference>
<comment type="cofactor">
    <cofactor evidence="1">
        <name>heme</name>
        <dbReference type="ChEBI" id="CHEBI:30413"/>
    </cofactor>
</comment>
<dbReference type="GO" id="GO:0015944">
    <property type="term" value="P:formate oxidation"/>
    <property type="evidence" value="ECO:0007669"/>
    <property type="project" value="TreeGrafter"/>
</dbReference>
<proteinExistence type="inferred from homology"/>
<keyword evidence="4" id="KW-0813">Transport</keyword>
<evidence type="ECO:0000259" key="14">
    <source>
        <dbReference type="Pfam" id="PF01292"/>
    </source>
</evidence>
<protein>
    <submittedName>
        <fullName evidence="15">Formate dehydrogenase gamma subunit</fullName>
    </submittedName>
</protein>
<dbReference type="InterPro" id="IPR051817">
    <property type="entry name" value="FDH_cytochrome_b556_subunit"/>
</dbReference>
<evidence type="ECO:0000256" key="3">
    <source>
        <dbReference type="ARBA" id="ARBA00010747"/>
    </source>
</evidence>
<keyword evidence="5" id="KW-1003">Cell membrane</keyword>
<dbReference type="SUPFAM" id="SSF81342">
    <property type="entry name" value="Transmembrane di-heme cytochromes"/>
    <property type="match status" value="1"/>
</dbReference>
<dbReference type="InterPro" id="IPR006471">
    <property type="entry name" value="Formate_DH_gsu"/>
</dbReference>
<feature type="transmembrane region" description="Helical" evidence="13">
    <location>
        <begin position="135"/>
        <end position="156"/>
    </location>
</feature>
<dbReference type="Proteomes" id="UP000199286">
    <property type="component" value="Unassembled WGS sequence"/>
</dbReference>
<evidence type="ECO:0000256" key="10">
    <source>
        <dbReference type="ARBA" id="ARBA00022989"/>
    </source>
</evidence>
<keyword evidence="6" id="KW-0349">Heme</keyword>
<keyword evidence="9" id="KW-0249">Electron transport</keyword>
<dbReference type="GO" id="GO:0009326">
    <property type="term" value="C:formate dehydrogenase complex"/>
    <property type="evidence" value="ECO:0007669"/>
    <property type="project" value="InterPro"/>
</dbReference>
<dbReference type="STRING" id="321339.SAMN05444340_101107"/>
<accession>A0A1H3F2U2</accession>
<dbReference type="NCBIfam" id="TIGR01583">
    <property type="entry name" value="formate-DH-gamm"/>
    <property type="match status" value="1"/>
</dbReference>
<keyword evidence="10 13" id="KW-1133">Transmembrane helix</keyword>
<name>A0A1H3F2U2_9RHOB</name>
<evidence type="ECO:0000256" key="11">
    <source>
        <dbReference type="ARBA" id="ARBA00023004"/>
    </source>
</evidence>
<keyword evidence="16" id="KW-1185">Reference proteome</keyword>
<feature type="transmembrane region" description="Helical" evidence="13">
    <location>
        <begin position="281"/>
        <end position="302"/>
    </location>
</feature>
<evidence type="ECO:0000256" key="2">
    <source>
        <dbReference type="ARBA" id="ARBA00004651"/>
    </source>
</evidence>
<comment type="subcellular location">
    <subcellularLocation>
        <location evidence="2">Cell membrane</location>
        <topology evidence="2">Multi-pass membrane protein</topology>
    </subcellularLocation>
</comment>
<evidence type="ECO:0000313" key="16">
    <source>
        <dbReference type="Proteomes" id="UP000199286"/>
    </source>
</evidence>
<dbReference type="GO" id="GO:0036397">
    <property type="term" value="F:formate dehydrogenase (quinone) activity"/>
    <property type="evidence" value="ECO:0007669"/>
    <property type="project" value="TreeGrafter"/>
</dbReference>
<dbReference type="RefSeq" id="WP_245710724.1">
    <property type="nucleotide sequence ID" value="NZ_FNPF01000001.1"/>
</dbReference>
<comment type="similarity">
    <text evidence="3">Belongs to the formate dehydrogenase gamma subunit family.</text>
</comment>
<organism evidence="15 16">
    <name type="scientific">Citreimonas salinaria</name>
    <dbReference type="NCBI Taxonomy" id="321339"/>
    <lineage>
        <taxon>Bacteria</taxon>
        <taxon>Pseudomonadati</taxon>
        <taxon>Pseudomonadota</taxon>
        <taxon>Alphaproteobacteria</taxon>
        <taxon>Rhodobacterales</taxon>
        <taxon>Roseobacteraceae</taxon>
        <taxon>Citreimonas</taxon>
    </lineage>
</organism>
<gene>
    <name evidence="15" type="ORF">SAMN05444340_101107</name>
</gene>
<feature type="transmembrane region" description="Helical" evidence="13">
    <location>
        <begin position="346"/>
        <end position="364"/>
    </location>
</feature>
<dbReference type="EMBL" id="FNPF01000001">
    <property type="protein sequence ID" value="SDX84529.1"/>
    <property type="molecule type" value="Genomic_DNA"/>
</dbReference>
<keyword evidence="11" id="KW-0408">Iron</keyword>
<feature type="transmembrane region" description="Helical" evidence="13">
    <location>
        <begin position="230"/>
        <end position="249"/>
    </location>
</feature>
<evidence type="ECO:0000256" key="8">
    <source>
        <dbReference type="ARBA" id="ARBA00022723"/>
    </source>
</evidence>
<evidence type="ECO:0000256" key="6">
    <source>
        <dbReference type="ARBA" id="ARBA00022617"/>
    </source>
</evidence>
<dbReference type="GO" id="GO:0008863">
    <property type="term" value="F:formate dehydrogenase (NAD+) activity"/>
    <property type="evidence" value="ECO:0007669"/>
    <property type="project" value="InterPro"/>
</dbReference>
<dbReference type="GO" id="GO:0009055">
    <property type="term" value="F:electron transfer activity"/>
    <property type="evidence" value="ECO:0007669"/>
    <property type="project" value="InterPro"/>
</dbReference>
<dbReference type="GO" id="GO:0046872">
    <property type="term" value="F:metal ion binding"/>
    <property type="evidence" value="ECO:0007669"/>
    <property type="project" value="UniProtKB-KW"/>
</dbReference>
<evidence type="ECO:0000256" key="7">
    <source>
        <dbReference type="ARBA" id="ARBA00022692"/>
    </source>
</evidence>
<feature type="domain" description="Cytochrome b561 bacterial/Ni-hydrogenase" evidence="14">
    <location>
        <begin position="173"/>
        <end position="376"/>
    </location>
</feature>
<evidence type="ECO:0000256" key="12">
    <source>
        <dbReference type="ARBA" id="ARBA00023136"/>
    </source>
</evidence>
<keyword evidence="8" id="KW-0479">Metal-binding</keyword>
<evidence type="ECO:0000256" key="9">
    <source>
        <dbReference type="ARBA" id="ARBA00022982"/>
    </source>
</evidence>
<dbReference type="GO" id="GO:0022904">
    <property type="term" value="P:respiratory electron transport chain"/>
    <property type="evidence" value="ECO:0007669"/>
    <property type="project" value="InterPro"/>
</dbReference>
<evidence type="ECO:0000256" key="4">
    <source>
        <dbReference type="ARBA" id="ARBA00022448"/>
    </source>
</evidence>
<dbReference type="PANTHER" id="PTHR30074">
    <property type="entry name" value="FORMATE DEHYDROGENASE, NITRATE-INDUCIBLE, CYTOCHROME B556 FDN SUBUNIT"/>
    <property type="match status" value="1"/>
</dbReference>
<keyword evidence="7 13" id="KW-0812">Transmembrane</keyword>
<evidence type="ECO:0000256" key="1">
    <source>
        <dbReference type="ARBA" id="ARBA00001971"/>
    </source>
</evidence>
<dbReference type="InterPro" id="IPR011577">
    <property type="entry name" value="Cyt_b561_bac/Ni-Hgenase"/>
</dbReference>
<feature type="transmembrane region" description="Helical" evidence="13">
    <location>
        <begin position="183"/>
        <end position="210"/>
    </location>
</feature>
<sequence length="417" mass="45411">MMKKSTGFAWFVGLLLVLGVLAVVFRPAPPPLGPTPEALAEAREATGGAQTLQDILARQEGRPIDPAFRQSQIGDDTAAGMAAQLGTLGGESDSEIWRALRYGYDTVEVSAGGDVARVLMQDGGMSWYEFRQGPLATWGGWGLLGVIGLLALFFAFRGRVRVEEPKTGRTVTRFRAFERFSHWMLAGSFIVLGLSGLVVLFGRTLIAPVFGREVNAVLLTGAKFVHNNLAWPFMLALVFVFFLWVWHNIPNRTDITWFRMAGGIIGKEHPPAKKFNAGQKIIFWSVILLGASISMSGLSLLFPYELPLFAKTFAILNDTGLPQLLGIGVLPNELAPQEEMQLAQTWHAIVGFVLMAIIVAHIYIGSIGMEGAFDAMGSGQVDEAWAHQHHSLWLDEIRAKEGSTEPAAPVRPATAAE</sequence>
<reference evidence="15 16" key="1">
    <citation type="submission" date="2016-10" db="EMBL/GenBank/DDBJ databases">
        <authorList>
            <person name="de Groot N.N."/>
        </authorList>
    </citation>
    <scope>NUCLEOTIDE SEQUENCE [LARGE SCALE GENOMIC DNA]</scope>
    <source>
        <strain evidence="15 16">DSM 26880</strain>
    </source>
</reference>
<dbReference type="Pfam" id="PF01292">
    <property type="entry name" value="Ni_hydr_CYTB"/>
    <property type="match status" value="1"/>
</dbReference>
<dbReference type="GO" id="GO:0009061">
    <property type="term" value="P:anaerobic respiration"/>
    <property type="evidence" value="ECO:0007669"/>
    <property type="project" value="TreeGrafter"/>
</dbReference>
<dbReference type="AlphaFoldDB" id="A0A1H3F2U2"/>
<dbReference type="GO" id="GO:0005886">
    <property type="term" value="C:plasma membrane"/>
    <property type="evidence" value="ECO:0007669"/>
    <property type="project" value="UniProtKB-SubCell"/>
</dbReference>
<dbReference type="InterPro" id="IPR016174">
    <property type="entry name" value="Di-haem_cyt_TM"/>
</dbReference>
<keyword evidence="12 13" id="KW-0472">Membrane</keyword>
<evidence type="ECO:0000313" key="15">
    <source>
        <dbReference type="EMBL" id="SDX84529.1"/>
    </source>
</evidence>
<dbReference type="PANTHER" id="PTHR30074:SF6">
    <property type="entry name" value="FORMATE DEHYDROGENASE GAMMA SUBUNIT"/>
    <property type="match status" value="1"/>
</dbReference>
<evidence type="ECO:0000256" key="5">
    <source>
        <dbReference type="ARBA" id="ARBA00022475"/>
    </source>
</evidence>